<feature type="compositionally biased region" description="Low complexity" evidence="1">
    <location>
        <begin position="326"/>
        <end position="342"/>
    </location>
</feature>
<feature type="compositionally biased region" description="Acidic residues" evidence="1">
    <location>
        <begin position="236"/>
        <end position="247"/>
    </location>
</feature>
<reference evidence="2" key="1">
    <citation type="submission" date="2020-12" db="EMBL/GenBank/DDBJ databases">
        <title>Metabolic potential, ecology and presence of endohyphal bacteria is reflected in genomic diversity of Mucoromycotina.</title>
        <authorList>
            <person name="Muszewska A."/>
            <person name="Okrasinska A."/>
            <person name="Steczkiewicz K."/>
            <person name="Drgas O."/>
            <person name="Orlowska M."/>
            <person name="Perlinska-Lenart U."/>
            <person name="Aleksandrzak-Piekarczyk T."/>
            <person name="Szatraj K."/>
            <person name="Zielenkiewicz U."/>
            <person name="Pilsyk S."/>
            <person name="Malc E."/>
            <person name="Mieczkowski P."/>
            <person name="Kruszewska J.S."/>
            <person name="Biernat P."/>
            <person name="Pawlowska J."/>
        </authorList>
    </citation>
    <scope>NUCLEOTIDE SEQUENCE</scope>
    <source>
        <strain evidence="2">WA0000051536</strain>
    </source>
</reference>
<evidence type="ECO:0000313" key="2">
    <source>
        <dbReference type="EMBL" id="KAG2178728.1"/>
    </source>
</evidence>
<proteinExistence type="predicted"/>
<dbReference type="OrthoDB" id="2281294at2759"/>
<evidence type="ECO:0000313" key="3">
    <source>
        <dbReference type="Proteomes" id="UP000612746"/>
    </source>
</evidence>
<dbReference type="AlphaFoldDB" id="A0A8H7PR92"/>
<name>A0A8H7PR92_9FUNG</name>
<evidence type="ECO:0000256" key="1">
    <source>
        <dbReference type="SAM" id="MobiDB-lite"/>
    </source>
</evidence>
<comment type="caution">
    <text evidence="2">The sequence shown here is derived from an EMBL/GenBank/DDBJ whole genome shotgun (WGS) entry which is preliminary data.</text>
</comment>
<feature type="region of interest" description="Disordered" evidence="1">
    <location>
        <begin position="312"/>
        <end position="389"/>
    </location>
</feature>
<feature type="compositionally biased region" description="Acidic residues" evidence="1">
    <location>
        <begin position="312"/>
        <end position="325"/>
    </location>
</feature>
<dbReference type="EMBL" id="JAEPRA010000011">
    <property type="protein sequence ID" value="KAG2178728.1"/>
    <property type="molecule type" value="Genomic_DNA"/>
</dbReference>
<feature type="compositionally biased region" description="Polar residues" evidence="1">
    <location>
        <begin position="347"/>
        <end position="359"/>
    </location>
</feature>
<accession>A0A8H7PR92</accession>
<protein>
    <submittedName>
        <fullName evidence="2">Uncharacterized protein</fullName>
    </submittedName>
</protein>
<keyword evidence="3" id="KW-1185">Reference proteome</keyword>
<feature type="region of interest" description="Disordered" evidence="1">
    <location>
        <begin position="231"/>
        <end position="256"/>
    </location>
</feature>
<gene>
    <name evidence="2" type="ORF">INT44_001881</name>
</gene>
<sequence>MQCENQDNADHHHYQYIAEVISEDRKVTRNTNPFLCSDGQSLNLEKASQCDDEDQTFFFLGQQQELLSPALSASTACELSYDNNVDLATRIFYATCHKFATAAQQVPKYSFRQSLLLHSMYSKSQQILLGIEDIKPTVILSGDDFMFTPPVQTVQSSLSDWALDMEDDSFLDGYILPQNDDYGSFLEEGGVSSNAHSANNPFMHMSEPNSKEGVITGNVFEAFIPISPVQTLSIENQDDEKNDEDDASTTYDVKASRAVSEKEISNWFTASMVDKIASSQDSNDAEYEDEDVYADADADVDVDTESIDNIEIASQEESDGDDSDVQEAQSQESDSQESVTQDLEPQETGSEVNPLQSLPQIEETDVQGEPSIEKVSKTISTLPTEEADEPESLLKIMRELEGYSAAITLATPDGNSSMTGLSTNVSEGMAGPKEVHQGIRTYITTLQTLVHQKLVDSNASQTVTANGKRVRTNVGFFRRWLSWLSSVIKVWKLFFLIAESLLVSFGDAVLQRIIIHTLGRQLESAPVIATS</sequence>
<organism evidence="2 3">
    <name type="scientific">Umbelopsis vinacea</name>
    <dbReference type="NCBI Taxonomy" id="44442"/>
    <lineage>
        <taxon>Eukaryota</taxon>
        <taxon>Fungi</taxon>
        <taxon>Fungi incertae sedis</taxon>
        <taxon>Mucoromycota</taxon>
        <taxon>Mucoromycotina</taxon>
        <taxon>Umbelopsidomycetes</taxon>
        <taxon>Umbelopsidales</taxon>
        <taxon>Umbelopsidaceae</taxon>
        <taxon>Umbelopsis</taxon>
    </lineage>
</organism>
<dbReference type="Proteomes" id="UP000612746">
    <property type="component" value="Unassembled WGS sequence"/>
</dbReference>